<evidence type="ECO:0000313" key="2">
    <source>
        <dbReference type="Proteomes" id="UP000187203"/>
    </source>
</evidence>
<dbReference type="OrthoDB" id="1934862at2759"/>
<sequence>MWCATKFTPGHRCGVKAQLYQMFLEDSTEGSMDHDGSTDSAELVDDSQVQGDSETTPIISIYALLGAVGPQTMQVAGNINGKEVTILIDTGSTHNFLDATLAKKLGCVTNHIHGLQVQVANGKELKCQEICSQLQWEVQGLTQKTDVLLIQLRGCNMVLGIQWLKTLGPIWWDFSLLVMKFVLKGQNYKLTGLSAGEVKLISEKQAAKQGFSQQSLCTMLLYTGKPQLYSLESDHSTLSHLPHDLQELLHTYDVVFDTPKSLPP</sequence>
<protein>
    <submittedName>
        <fullName evidence="1">Aspartic peptidase</fullName>
    </submittedName>
</protein>
<dbReference type="PANTHER" id="PTHR15503">
    <property type="entry name" value="LDOC1 RELATED"/>
    <property type="match status" value="1"/>
</dbReference>
<dbReference type="Gene3D" id="2.40.70.10">
    <property type="entry name" value="Acid Proteases"/>
    <property type="match status" value="1"/>
</dbReference>
<proteinExistence type="predicted"/>
<dbReference type="EMBL" id="AWUE01014442">
    <property type="protein sequence ID" value="OMP03702.1"/>
    <property type="molecule type" value="Genomic_DNA"/>
</dbReference>
<accession>A0A1R3K9E3</accession>
<dbReference type="STRING" id="93759.A0A1R3K9E3"/>
<dbReference type="PANTHER" id="PTHR15503:SF22">
    <property type="entry name" value="TRANSPOSON TY3-I GAG POLYPROTEIN"/>
    <property type="match status" value="1"/>
</dbReference>
<dbReference type="Pfam" id="PF13975">
    <property type="entry name" value="gag-asp_proteas"/>
    <property type="match status" value="1"/>
</dbReference>
<feature type="non-terminal residue" evidence="1">
    <location>
        <position position="264"/>
    </location>
</feature>
<dbReference type="CDD" id="cd00303">
    <property type="entry name" value="retropepsin_like"/>
    <property type="match status" value="1"/>
</dbReference>
<reference evidence="2" key="1">
    <citation type="submission" date="2013-09" db="EMBL/GenBank/DDBJ databases">
        <title>Corchorus olitorius genome sequencing.</title>
        <authorList>
            <person name="Alam M."/>
            <person name="Haque M.S."/>
            <person name="Islam M.S."/>
            <person name="Emdad E.M."/>
            <person name="Islam M.M."/>
            <person name="Ahmed B."/>
            <person name="Halim A."/>
            <person name="Hossen Q.M.M."/>
            <person name="Hossain M.Z."/>
            <person name="Ahmed R."/>
            <person name="Khan M.M."/>
            <person name="Islam R."/>
            <person name="Rashid M.M."/>
            <person name="Khan S.A."/>
            <person name="Rahman M.S."/>
            <person name="Alam M."/>
            <person name="Yahiya A.S."/>
            <person name="Khan M.S."/>
            <person name="Azam M.S."/>
            <person name="Haque T."/>
            <person name="Lashkar M.Z.H."/>
            <person name="Akhand A.I."/>
            <person name="Morshed G."/>
            <person name="Roy S."/>
            <person name="Uddin K.S."/>
            <person name="Rabeya T."/>
            <person name="Hossain A.S."/>
            <person name="Chowdhury A."/>
            <person name="Snigdha A.R."/>
            <person name="Mortoza M.S."/>
            <person name="Matin S.A."/>
            <person name="Hoque S.M.E."/>
            <person name="Islam M.K."/>
            <person name="Roy D.K."/>
            <person name="Haider R."/>
            <person name="Moosa M.M."/>
            <person name="Elias S.M."/>
            <person name="Hasan A.M."/>
            <person name="Jahan S."/>
            <person name="Shafiuddin M."/>
            <person name="Mahmood N."/>
            <person name="Shommy N.S."/>
        </authorList>
    </citation>
    <scope>NUCLEOTIDE SEQUENCE [LARGE SCALE GENOMIC DNA]</scope>
    <source>
        <strain evidence="2">cv. O-4</strain>
    </source>
</reference>
<dbReference type="SUPFAM" id="SSF50630">
    <property type="entry name" value="Acid proteases"/>
    <property type="match status" value="1"/>
</dbReference>
<name>A0A1R3K9E3_9ROSI</name>
<comment type="caution">
    <text evidence="1">The sequence shown here is derived from an EMBL/GenBank/DDBJ whole genome shotgun (WGS) entry which is preliminary data.</text>
</comment>
<gene>
    <name evidence="1" type="ORF">COLO4_10257</name>
</gene>
<keyword evidence="2" id="KW-1185">Reference proteome</keyword>
<evidence type="ECO:0000313" key="1">
    <source>
        <dbReference type="EMBL" id="OMP03702.1"/>
    </source>
</evidence>
<dbReference type="InterPro" id="IPR021109">
    <property type="entry name" value="Peptidase_aspartic_dom_sf"/>
</dbReference>
<dbReference type="Proteomes" id="UP000187203">
    <property type="component" value="Unassembled WGS sequence"/>
</dbReference>
<organism evidence="1 2">
    <name type="scientific">Corchorus olitorius</name>
    <dbReference type="NCBI Taxonomy" id="93759"/>
    <lineage>
        <taxon>Eukaryota</taxon>
        <taxon>Viridiplantae</taxon>
        <taxon>Streptophyta</taxon>
        <taxon>Embryophyta</taxon>
        <taxon>Tracheophyta</taxon>
        <taxon>Spermatophyta</taxon>
        <taxon>Magnoliopsida</taxon>
        <taxon>eudicotyledons</taxon>
        <taxon>Gunneridae</taxon>
        <taxon>Pentapetalae</taxon>
        <taxon>rosids</taxon>
        <taxon>malvids</taxon>
        <taxon>Malvales</taxon>
        <taxon>Malvaceae</taxon>
        <taxon>Grewioideae</taxon>
        <taxon>Apeibeae</taxon>
        <taxon>Corchorus</taxon>
    </lineage>
</organism>
<dbReference type="AlphaFoldDB" id="A0A1R3K9E3"/>
<dbReference type="InterPro" id="IPR032567">
    <property type="entry name" value="RTL1-rel"/>
</dbReference>